<evidence type="ECO:0000313" key="1">
    <source>
        <dbReference type="EMBL" id="EIJ78471.1"/>
    </source>
</evidence>
<keyword evidence="2" id="KW-1185">Reference proteome</keyword>
<protein>
    <submittedName>
        <fullName evidence="1">GCN5-related N-acetyltransferase</fullName>
    </submittedName>
</protein>
<keyword evidence="1" id="KW-0808">Transferase</keyword>
<reference evidence="1 2" key="1">
    <citation type="journal article" date="2012" name="Appl. Environ. Microbiol.">
        <title>Genome Sequence of Thermotolerant Bacillus methanolicus: Features and Regulation Related to Methylotrophy and Production of L-Lysine and L-Glutamate from Methanol.</title>
        <authorList>
            <person name="Heggeset T.M."/>
            <person name="Krog A."/>
            <person name="Balzer S."/>
            <person name="Wentzel A."/>
            <person name="Ellingsen T.E."/>
            <person name="Brautaset T."/>
        </authorList>
    </citation>
    <scope>NUCLEOTIDE SEQUENCE [LARGE SCALE GENOMIC DNA]</scope>
    <source>
        <strain evidence="1 2">PB1</strain>
    </source>
</reference>
<dbReference type="AlphaFoldDB" id="I3DW50"/>
<dbReference type="STRING" id="997296.PB1_12974"/>
<comment type="caution">
    <text evidence="1">The sequence shown here is derived from an EMBL/GenBank/DDBJ whole genome shotgun (WGS) entry which is preliminary data.</text>
</comment>
<accession>I3DW50</accession>
<gene>
    <name evidence="1" type="ORF">PB1_12974</name>
</gene>
<evidence type="ECO:0000313" key="2">
    <source>
        <dbReference type="Proteomes" id="UP000010523"/>
    </source>
</evidence>
<dbReference type="GO" id="GO:0016740">
    <property type="term" value="F:transferase activity"/>
    <property type="evidence" value="ECO:0007669"/>
    <property type="project" value="UniProtKB-KW"/>
</dbReference>
<organism evidence="1 2">
    <name type="scientific">Bacillus methanolicus PB1</name>
    <dbReference type="NCBI Taxonomy" id="997296"/>
    <lineage>
        <taxon>Bacteria</taxon>
        <taxon>Bacillati</taxon>
        <taxon>Bacillota</taxon>
        <taxon>Bacilli</taxon>
        <taxon>Bacillales</taxon>
        <taxon>Bacillaceae</taxon>
        <taxon>Bacillus</taxon>
    </lineage>
</organism>
<dbReference type="PATRIC" id="fig|997296.3.peg.2740"/>
<dbReference type="EMBL" id="AFEU01000003">
    <property type="protein sequence ID" value="EIJ78471.1"/>
    <property type="molecule type" value="Genomic_DNA"/>
</dbReference>
<name>I3DW50_BACMT</name>
<sequence length="105" mass="12561">MFHCINVFSNDLYYLKDENVILIFRTENDRLHIYDVISKKEIDINSVLTKLSQKNLHEVVFHFTPDFKEIETEPRESVPDEVLFIRTNDSINFPRYFKHPITSQA</sequence>
<dbReference type="Proteomes" id="UP000010523">
    <property type="component" value="Unassembled WGS sequence"/>
</dbReference>
<proteinExistence type="predicted"/>
<dbReference type="eggNOG" id="COG4552">
    <property type="taxonomic scope" value="Bacteria"/>
</dbReference>